<dbReference type="InterPro" id="IPR026350">
    <property type="entry name" value="GxxExxY"/>
</dbReference>
<dbReference type="NCBIfam" id="TIGR04256">
    <property type="entry name" value="GxxExxY"/>
    <property type="match status" value="1"/>
</dbReference>
<name>A0A7W7YN33_9BACT</name>
<accession>A0A7W7YN33</accession>
<evidence type="ECO:0000313" key="2">
    <source>
        <dbReference type="Proteomes" id="UP000534294"/>
    </source>
</evidence>
<dbReference type="Proteomes" id="UP000534294">
    <property type="component" value="Unassembled WGS sequence"/>
</dbReference>
<reference evidence="1 2" key="1">
    <citation type="submission" date="2020-08" db="EMBL/GenBank/DDBJ databases">
        <title>Genomic Encyclopedia of Type Strains, Phase IV (KMG-IV): sequencing the most valuable type-strain genomes for metagenomic binning, comparative biology and taxonomic classification.</title>
        <authorList>
            <person name="Goeker M."/>
        </authorList>
    </citation>
    <scope>NUCLEOTIDE SEQUENCE [LARGE SCALE GENOMIC DNA]</scope>
    <source>
        <strain evidence="1 2">DSM 12251</strain>
    </source>
</reference>
<comment type="caution">
    <text evidence="1">The sequence shown here is derived from an EMBL/GenBank/DDBJ whole genome shotgun (WGS) entry which is preliminary data.</text>
</comment>
<dbReference type="Pfam" id="PF13366">
    <property type="entry name" value="PDDEXK_3"/>
    <property type="match status" value="1"/>
</dbReference>
<organism evidence="1 2">
    <name type="scientific">Prosthecobacter dejongeii</name>
    <dbReference type="NCBI Taxonomy" id="48465"/>
    <lineage>
        <taxon>Bacteria</taxon>
        <taxon>Pseudomonadati</taxon>
        <taxon>Verrucomicrobiota</taxon>
        <taxon>Verrucomicrobiia</taxon>
        <taxon>Verrucomicrobiales</taxon>
        <taxon>Verrucomicrobiaceae</taxon>
        <taxon>Prosthecobacter</taxon>
    </lineage>
</organism>
<dbReference type="EMBL" id="JACHIF010000007">
    <property type="protein sequence ID" value="MBB5039241.1"/>
    <property type="molecule type" value="Genomic_DNA"/>
</dbReference>
<dbReference type="AlphaFoldDB" id="A0A7W7YN33"/>
<dbReference type="RefSeq" id="WP_246431084.1">
    <property type="nucleotide sequence ID" value="NZ_JACHIF010000007.1"/>
</dbReference>
<evidence type="ECO:0000313" key="1">
    <source>
        <dbReference type="EMBL" id="MBB5039241.1"/>
    </source>
</evidence>
<protein>
    <submittedName>
        <fullName evidence="1">GxxExxY protein</fullName>
    </submittedName>
</protein>
<keyword evidence="2" id="KW-1185">Reference proteome</keyword>
<gene>
    <name evidence="1" type="ORF">HNQ64_003510</name>
</gene>
<proteinExistence type="predicted"/>
<sequence>MMTIDQLTEKVIGMAMEIHRHMGPRYSESIYHRSLEVELAAAAIPFESEVPINVFYKGRIVGKFAADLVITISKKLLIELKSCENIVKAHEAQTVNYLTATGIDHGLILNFGAQSLQFKRKFRLYRPSGNPID</sequence>